<reference evidence="2 3" key="1">
    <citation type="submission" date="2019-07" db="EMBL/GenBank/DDBJ databases">
        <title>Cryptosporangium phraense sp. nov., isolated from plant litter.</title>
        <authorList>
            <person name="Suriyachadkun C."/>
        </authorList>
    </citation>
    <scope>NUCLEOTIDE SEQUENCE [LARGE SCALE GENOMIC DNA]</scope>
    <source>
        <strain evidence="2 3">A-T 5661</strain>
    </source>
</reference>
<dbReference type="OrthoDB" id="5185175at2"/>
<proteinExistence type="predicted"/>
<protein>
    <submittedName>
        <fullName evidence="2">Uncharacterized protein</fullName>
    </submittedName>
</protein>
<evidence type="ECO:0000313" key="2">
    <source>
        <dbReference type="EMBL" id="TQS44027.1"/>
    </source>
</evidence>
<comment type="caution">
    <text evidence="2">The sequence shown here is derived from an EMBL/GenBank/DDBJ whole genome shotgun (WGS) entry which is preliminary data.</text>
</comment>
<evidence type="ECO:0000313" key="3">
    <source>
        <dbReference type="Proteomes" id="UP000317982"/>
    </source>
</evidence>
<keyword evidence="1" id="KW-0812">Transmembrane</keyword>
<keyword evidence="1" id="KW-0472">Membrane</keyword>
<sequence>MNEARTRSMLALLATEPAPTSSVDVDEAIATALRQRRRGRWLTAAAAAAVVLILTLGLVTLLRPDPPRPAPPLAPAPAYFDPLRPRLRVDWLPDGFTEQLRNAAVTAEFVDGGSADGKQGFEVYVLPRKGGFPAWGDLIGQGVAGPDVDGRPGRWWPVASPGGRKTALAGAGVLRWEWAEGAYAQVRVQGVDDPQGVAARIARSVRLDRPTPFAMPMTISHPAGMRALRTAGVDTRRTTGSQPDRGQSAVVEFGKVFGERPSVLVSLGTANARLRPNTTLDGVPAREEVLADTVLWQIPLGTGQELGVQCSSAADTPAAKAANRAECRRVTASARPVGTLSDPSTWSTAPVS</sequence>
<name>A0A545ARU0_9ACTN</name>
<organism evidence="2 3">
    <name type="scientific">Cryptosporangium phraense</name>
    <dbReference type="NCBI Taxonomy" id="2593070"/>
    <lineage>
        <taxon>Bacteria</taxon>
        <taxon>Bacillati</taxon>
        <taxon>Actinomycetota</taxon>
        <taxon>Actinomycetes</taxon>
        <taxon>Cryptosporangiales</taxon>
        <taxon>Cryptosporangiaceae</taxon>
        <taxon>Cryptosporangium</taxon>
    </lineage>
</organism>
<keyword evidence="3" id="KW-1185">Reference proteome</keyword>
<feature type="transmembrane region" description="Helical" evidence="1">
    <location>
        <begin position="41"/>
        <end position="62"/>
    </location>
</feature>
<dbReference type="EMBL" id="VIRS01000010">
    <property type="protein sequence ID" value="TQS44027.1"/>
    <property type="molecule type" value="Genomic_DNA"/>
</dbReference>
<accession>A0A545ARU0</accession>
<keyword evidence="1" id="KW-1133">Transmembrane helix</keyword>
<dbReference type="AlphaFoldDB" id="A0A545ARU0"/>
<evidence type="ECO:0000256" key="1">
    <source>
        <dbReference type="SAM" id="Phobius"/>
    </source>
</evidence>
<gene>
    <name evidence="2" type="ORF">FL583_16365</name>
</gene>
<dbReference type="InParanoid" id="A0A545ARU0"/>
<dbReference type="RefSeq" id="WP_142705516.1">
    <property type="nucleotide sequence ID" value="NZ_VIRS01000010.1"/>
</dbReference>
<dbReference type="Proteomes" id="UP000317982">
    <property type="component" value="Unassembled WGS sequence"/>
</dbReference>